<dbReference type="EMBL" id="BK014652">
    <property type="protein sequence ID" value="DAD66028.1"/>
    <property type="molecule type" value="Genomic_DNA"/>
</dbReference>
<reference evidence="1" key="1">
    <citation type="journal article" date="2021" name="Proc. Natl. Acad. Sci. U.S.A.">
        <title>A Catalog of Tens of Thousands of Viruses from Human Metagenomes Reveals Hidden Associations with Chronic Diseases.</title>
        <authorList>
            <person name="Tisza M.J."/>
            <person name="Buck C.B."/>
        </authorList>
    </citation>
    <scope>NUCLEOTIDE SEQUENCE</scope>
    <source>
        <strain evidence="1">CtKHS5</strain>
    </source>
</reference>
<protein>
    <submittedName>
        <fullName evidence="1">Uncharacterized protein</fullName>
    </submittedName>
</protein>
<name>A0A8S5L7Y7_9CAUD</name>
<organism evidence="1">
    <name type="scientific">Myoviridae sp. ctKHS5</name>
    <dbReference type="NCBI Taxonomy" id="2823541"/>
    <lineage>
        <taxon>Viruses</taxon>
        <taxon>Duplodnaviria</taxon>
        <taxon>Heunggongvirae</taxon>
        <taxon>Uroviricota</taxon>
        <taxon>Caudoviricetes</taxon>
    </lineage>
</organism>
<evidence type="ECO:0000313" key="1">
    <source>
        <dbReference type="EMBL" id="DAD66028.1"/>
    </source>
</evidence>
<proteinExistence type="predicted"/>
<sequence>MYKDMSQADIYIYRGDHDEQLVELVWDDDGQPYDLTDIARADLTATVGGKKVLNLSTTDRSITFLDRIKGQLLLNFTPALTQQMTWRQAKYDLQLISKTKRVKTRLEGTLYLEHDITT</sequence>
<accession>A0A8S5L7Y7</accession>